<dbReference type="OrthoDB" id="6388807at2"/>
<keyword evidence="1" id="KW-0732">Signal</keyword>
<dbReference type="PATRIC" id="fig|1129794.4.peg.3939"/>
<proteinExistence type="predicted"/>
<sequence length="136" mass="15705">MFNHVFFKILAISLLVNACAGNAPSIMTDEKFDSRVTDNGKTEFVYGISWQNTSQESLLRDGRTEIKRHEKNDRFASESPFRLDMQANNQTKLDLEDQAAQALKRRLEKEQLCANGYEISNVFWKTESIRLLGYCF</sequence>
<name>K7A4N1_9ALTE</name>
<evidence type="ECO:0000313" key="2">
    <source>
        <dbReference type="EMBL" id="AGH46059.1"/>
    </source>
</evidence>
<dbReference type="Proteomes" id="UP000011864">
    <property type="component" value="Chromosome"/>
</dbReference>
<accession>K7A4N1</accession>
<dbReference type="RefSeq" id="WP_007634576.1">
    <property type="nucleotide sequence ID" value="NC_020514.1"/>
</dbReference>
<dbReference type="EMBL" id="CP003837">
    <property type="protein sequence ID" value="AGH46059.1"/>
    <property type="molecule type" value="Genomic_DNA"/>
</dbReference>
<gene>
    <name evidence="2" type="ORF">C427_3954</name>
</gene>
<dbReference type="eggNOG" id="ENOG5032P1Y">
    <property type="taxonomic scope" value="Bacteria"/>
</dbReference>
<dbReference type="HOGENOM" id="CLU_1873432_0_0_6"/>
<feature type="signal peptide" evidence="1">
    <location>
        <begin position="1"/>
        <end position="18"/>
    </location>
</feature>
<dbReference type="KEGG" id="gps:C427_3954"/>
<reference evidence="2 3" key="1">
    <citation type="journal article" date="2013" name="Genome Announc.">
        <title>Complete Genome Sequence of Glaciecola psychrophila Strain 170T.</title>
        <authorList>
            <person name="Yin J."/>
            <person name="Chen J."/>
            <person name="Liu G."/>
            <person name="Yu Y."/>
            <person name="Song L."/>
            <person name="Wang X."/>
            <person name="Qu X."/>
        </authorList>
    </citation>
    <scope>NUCLEOTIDE SEQUENCE [LARGE SCALE GENOMIC DNA]</scope>
    <source>
        <strain evidence="2 3">170</strain>
    </source>
</reference>
<evidence type="ECO:0000256" key="1">
    <source>
        <dbReference type="SAM" id="SignalP"/>
    </source>
</evidence>
<evidence type="ECO:0008006" key="4">
    <source>
        <dbReference type="Google" id="ProtNLM"/>
    </source>
</evidence>
<keyword evidence="3" id="KW-1185">Reference proteome</keyword>
<dbReference type="STRING" id="1129794.C427_3954"/>
<dbReference type="AlphaFoldDB" id="K7A4N1"/>
<organism evidence="2 3">
    <name type="scientific">Paraglaciecola psychrophila 170</name>
    <dbReference type="NCBI Taxonomy" id="1129794"/>
    <lineage>
        <taxon>Bacteria</taxon>
        <taxon>Pseudomonadati</taxon>
        <taxon>Pseudomonadota</taxon>
        <taxon>Gammaproteobacteria</taxon>
        <taxon>Alteromonadales</taxon>
        <taxon>Alteromonadaceae</taxon>
        <taxon>Paraglaciecola</taxon>
    </lineage>
</organism>
<protein>
    <recommendedName>
        <fullName evidence="4">Lipoprotein</fullName>
    </recommendedName>
</protein>
<feature type="chain" id="PRO_5003898792" description="Lipoprotein" evidence="1">
    <location>
        <begin position="19"/>
        <end position="136"/>
    </location>
</feature>
<evidence type="ECO:0000313" key="3">
    <source>
        <dbReference type="Proteomes" id="UP000011864"/>
    </source>
</evidence>